<dbReference type="InterPro" id="IPR002931">
    <property type="entry name" value="Transglutaminase-like"/>
</dbReference>
<accession>W6MBK1</accession>
<dbReference type="PANTHER" id="PTHR33490">
    <property type="entry name" value="BLR5614 PROTEIN-RELATED"/>
    <property type="match status" value="1"/>
</dbReference>
<evidence type="ECO:0000259" key="1">
    <source>
        <dbReference type="SMART" id="SM00460"/>
    </source>
</evidence>
<dbReference type="STRING" id="1400863.BN873_150146"/>
<dbReference type="Pfam" id="PF08379">
    <property type="entry name" value="Bact_transglu_N"/>
    <property type="match status" value="1"/>
</dbReference>
<comment type="caution">
    <text evidence="2">The sequence shown here is derived from an EMBL/GenBank/DDBJ whole genome shotgun (WGS) entry which is preliminary data.</text>
</comment>
<reference evidence="2" key="2">
    <citation type="submission" date="2014-03" db="EMBL/GenBank/DDBJ databases">
        <title>Candidatus Competibacter-lineage genomes retrieved from metagenomes reveal functional metabolic diversity.</title>
        <authorList>
            <person name="McIlroy S.J."/>
            <person name="Albertsen M."/>
            <person name="Andresen E.K."/>
            <person name="Saunders A.M."/>
            <person name="Kristiansen R."/>
            <person name="Stokholm-Bjerregaard M."/>
            <person name="Nielsen K.L."/>
            <person name="Nielsen P.H."/>
        </authorList>
    </citation>
    <scope>NUCLEOTIDE SEQUENCE</scope>
    <source>
        <strain evidence="2">Run_A_D11</strain>
    </source>
</reference>
<dbReference type="InterPro" id="IPR038765">
    <property type="entry name" value="Papain-like_cys_pep_sf"/>
</dbReference>
<dbReference type="Gene3D" id="3.10.620.30">
    <property type="match status" value="1"/>
</dbReference>
<proteinExistence type="predicted"/>
<dbReference type="RefSeq" id="WP_048670465.1">
    <property type="nucleotide sequence ID" value="NZ_CBTJ020000020.1"/>
</dbReference>
<dbReference type="OrthoDB" id="5438043at2"/>
<dbReference type="InterPro" id="IPR013589">
    <property type="entry name" value="Bac_transglu_N"/>
</dbReference>
<dbReference type="PANTHER" id="PTHR33490:SF7">
    <property type="entry name" value="BLR2979 PROTEIN"/>
    <property type="match status" value="1"/>
</dbReference>
<dbReference type="SMART" id="SM00460">
    <property type="entry name" value="TGc"/>
    <property type="match status" value="1"/>
</dbReference>
<gene>
    <name evidence="2" type="ORF">BN873_150146</name>
</gene>
<protein>
    <submittedName>
        <fullName evidence="2">Transglutaminase-like enzyme, predicted cysteine protease</fullName>
    </submittedName>
</protein>
<dbReference type="GO" id="GO:0008233">
    <property type="term" value="F:peptidase activity"/>
    <property type="evidence" value="ECO:0007669"/>
    <property type="project" value="UniProtKB-KW"/>
</dbReference>
<dbReference type="Proteomes" id="UP000035760">
    <property type="component" value="Unassembled WGS sequence"/>
</dbReference>
<sequence>MSTTRYHVVHETVYEYAAPVPLSQHLLHLSPRELALQQVHSHQLEIEPTAAEQARYLDWFGNPMVWLAVRTPHTVLRLLAASVIEVQPRPGAWRQALGPAWETVVAAVGQFPATEPLEVQECALPSLHVPLNPAVRDWALSSFPPSRPLLEAARELMARIYQEFTFDPEASTVATSVATTFARQRGVCQDFAHLMLSALRSLGLAARYMSGYLLTNPPPGQPRLIGADASHAWVSLWCPGVGWVDFDPTNNVQPDLEHVVLGWGRDFADVTPMRGVILGGGAHQVRVHVTVMPAALRSMESLLAEVRAKAVSDPANARS</sequence>
<reference evidence="2" key="1">
    <citation type="submission" date="2013-07" db="EMBL/GenBank/DDBJ databases">
        <authorList>
            <person name="McIlroy S."/>
        </authorList>
    </citation>
    <scope>NUCLEOTIDE SEQUENCE [LARGE SCALE GENOMIC DNA]</scope>
    <source>
        <strain evidence="2">Run_A_D11</strain>
    </source>
</reference>
<feature type="domain" description="Transglutaminase-like" evidence="1">
    <location>
        <begin position="180"/>
        <end position="250"/>
    </location>
</feature>
<name>W6MBK1_9GAMM</name>
<keyword evidence="3" id="KW-1185">Reference proteome</keyword>
<evidence type="ECO:0000313" key="3">
    <source>
        <dbReference type="Proteomes" id="UP000035760"/>
    </source>
</evidence>
<evidence type="ECO:0000313" key="2">
    <source>
        <dbReference type="EMBL" id="CDI01358.1"/>
    </source>
</evidence>
<dbReference type="GO" id="GO:0006508">
    <property type="term" value="P:proteolysis"/>
    <property type="evidence" value="ECO:0007669"/>
    <property type="project" value="UniProtKB-KW"/>
</dbReference>
<organism evidence="2 3">
    <name type="scientific">Candidatus Competibacter denitrificans Run_A_D11</name>
    <dbReference type="NCBI Taxonomy" id="1400863"/>
    <lineage>
        <taxon>Bacteria</taxon>
        <taxon>Pseudomonadati</taxon>
        <taxon>Pseudomonadota</taxon>
        <taxon>Gammaproteobacteria</taxon>
        <taxon>Candidatus Competibacteraceae</taxon>
        <taxon>Candidatus Competibacter</taxon>
    </lineage>
</organism>
<dbReference type="EMBL" id="CBTJ020000020">
    <property type="protein sequence ID" value="CDI01358.1"/>
    <property type="molecule type" value="Genomic_DNA"/>
</dbReference>
<dbReference type="SUPFAM" id="SSF54001">
    <property type="entry name" value="Cysteine proteinases"/>
    <property type="match status" value="1"/>
</dbReference>
<dbReference type="AlphaFoldDB" id="W6MBK1"/>
<dbReference type="Pfam" id="PF01841">
    <property type="entry name" value="Transglut_core"/>
    <property type="match status" value="1"/>
</dbReference>